<evidence type="ECO:0000313" key="2">
    <source>
        <dbReference type="EMBL" id="SEH80912.1"/>
    </source>
</evidence>
<accession>A0A1H6KY83</accession>
<gene>
    <name evidence="2" type="ORF">PYTT_0911</name>
</gene>
<feature type="compositionally biased region" description="Polar residues" evidence="1">
    <location>
        <begin position="37"/>
        <end position="55"/>
    </location>
</feature>
<protein>
    <submittedName>
        <fullName evidence="2">Uncharacterized protein</fullName>
    </submittedName>
</protein>
<organism evidence="2 3">
    <name type="scientific">Akkermansia glycaniphila</name>
    <dbReference type="NCBI Taxonomy" id="1679444"/>
    <lineage>
        <taxon>Bacteria</taxon>
        <taxon>Pseudomonadati</taxon>
        <taxon>Verrucomicrobiota</taxon>
        <taxon>Verrucomicrobiia</taxon>
        <taxon>Verrucomicrobiales</taxon>
        <taxon>Akkermansiaceae</taxon>
        <taxon>Akkermansia</taxon>
    </lineage>
</organism>
<proteinExistence type="predicted"/>
<dbReference type="EMBL" id="LT629973">
    <property type="protein sequence ID" value="SEH80912.1"/>
    <property type="molecule type" value="Genomic_DNA"/>
</dbReference>
<feature type="compositionally biased region" description="Polar residues" evidence="1">
    <location>
        <begin position="191"/>
        <end position="211"/>
    </location>
</feature>
<dbReference type="KEGG" id="agl:PYTT_0911"/>
<feature type="region of interest" description="Disordered" evidence="1">
    <location>
        <begin position="164"/>
        <end position="211"/>
    </location>
</feature>
<keyword evidence="3" id="KW-1185">Reference proteome</keyword>
<evidence type="ECO:0000313" key="3">
    <source>
        <dbReference type="Proteomes" id="UP000176204"/>
    </source>
</evidence>
<evidence type="ECO:0000256" key="1">
    <source>
        <dbReference type="SAM" id="MobiDB-lite"/>
    </source>
</evidence>
<sequence>MQIAFRLPFLTIRHPNLSRNKCGNCRKKGKSGEFHQFGTSGKVNSSQPHQKTSPQLRRRNASSTLLPHLKRPLNPRNLRHRPILQHNLHDIEPERHLILQKKQPVARTLPEQLPLRRIHSPGRRPVIRPRTGLHLHKQQHIPLPANQIHLPAPAHPEIRPQHLHPAAAQPRSRQQLAETADPGRRPPISPAITQTAAPSVQQAQTSGDDEP</sequence>
<reference evidence="3" key="1">
    <citation type="submission" date="2016-09" db="EMBL/GenBank/DDBJ databases">
        <authorList>
            <person name="Koehorst J."/>
        </authorList>
    </citation>
    <scope>NUCLEOTIDE SEQUENCE [LARGE SCALE GENOMIC DNA]</scope>
</reference>
<dbReference type="AlphaFoldDB" id="A0A1H6KY83"/>
<dbReference type="Proteomes" id="UP000176204">
    <property type="component" value="Chromosome I"/>
</dbReference>
<name>A0A1H6KY83_9BACT</name>
<feature type="region of interest" description="Disordered" evidence="1">
    <location>
        <begin position="33"/>
        <end position="75"/>
    </location>
</feature>